<protein>
    <submittedName>
        <fullName evidence="1">Uncharacterized protein</fullName>
    </submittedName>
</protein>
<dbReference type="EMBL" id="BQNB010015770">
    <property type="protein sequence ID" value="GJT43924.1"/>
    <property type="molecule type" value="Genomic_DNA"/>
</dbReference>
<keyword evidence="2" id="KW-1185">Reference proteome</keyword>
<reference evidence="1" key="2">
    <citation type="submission" date="2022-01" db="EMBL/GenBank/DDBJ databases">
        <authorList>
            <person name="Yamashiro T."/>
            <person name="Shiraishi A."/>
            <person name="Satake H."/>
            <person name="Nakayama K."/>
        </authorList>
    </citation>
    <scope>NUCLEOTIDE SEQUENCE</scope>
</reference>
<accession>A0ABQ5DYH3</accession>
<sequence>MLPLHHDLGDGERDSTRHLPCLLPIRRRISVFGLYSSNSRAGHYPCDWRGSMLEGLDIMVKGGIIVRHSPPGDQACDFASPRRTRTWLMMCLAPIAPCQKSKLLLPSFGISVAGNIQSEQTRERAHMETVLWLLQQHLQISKHLLLLFRTTVSVDYTSVPLKGVGFAIPSIVLSQFLVF</sequence>
<organism evidence="1 2">
    <name type="scientific">Tanacetum coccineum</name>
    <dbReference type="NCBI Taxonomy" id="301880"/>
    <lineage>
        <taxon>Eukaryota</taxon>
        <taxon>Viridiplantae</taxon>
        <taxon>Streptophyta</taxon>
        <taxon>Embryophyta</taxon>
        <taxon>Tracheophyta</taxon>
        <taxon>Spermatophyta</taxon>
        <taxon>Magnoliopsida</taxon>
        <taxon>eudicotyledons</taxon>
        <taxon>Gunneridae</taxon>
        <taxon>Pentapetalae</taxon>
        <taxon>asterids</taxon>
        <taxon>campanulids</taxon>
        <taxon>Asterales</taxon>
        <taxon>Asteraceae</taxon>
        <taxon>Asteroideae</taxon>
        <taxon>Anthemideae</taxon>
        <taxon>Anthemidinae</taxon>
        <taxon>Tanacetum</taxon>
    </lineage>
</organism>
<name>A0ABQ5DYH3_9ASTR</name>
<reference evidence="1" key="1">
    <citation type="journal article" date="2022" name="Int. J. Mol. Sci.">
        <title>Draft Genome of Tanacetum Coccineum: Genomic Comparison of Closely Related Tanacetum-Family Plants.</title>
        <authorList>
            <person name="Yamashiro T."/>
            <person name="Shiraishi A."/>
            <person name="Nakayama K."/>
            <person name="Satake H."/>
        </authorList>
    </citation>
    <scope>NUCLEOTIDE SEQUENCE</scope>
</reference>
<proteinExistence type="predicted"/>
<dbReference type="Proteomes" id="UP001151760">
    <property type="component" value="Unassembled WGS sequence"/>
</dbReference>
<evidence type="ECO:0000313" key="1">
    <source>
        <dbReference type="EMBL" id="GJT43924.1"/>
    </source>
</evidence>
<gene>
    <name evidence="1" type="ORF">Tco_0952639</name>
</gene>
<evidence type="ECO:0000313" key="2">
    <source>
        <dbReference type="Proteomes" id="UP001151760"/>
    </source>
</evidence>
<comment type="caution">
    <text evidence="1">The sequence shown here is derived from an EMBL/GenBank/DDBJ whole genome shotgun (WGS) entry which is preliminary data.</text>
</comment>